<proteinExistence type="predicted"/>
<sequence>MNLPLSTFSRASANKTESAEVKRPADGGADTRRKGCRCQRRRHQMSSSLHDISNPPVYNAQQENTSRTCEQRRGDIQSDARGDAGLNENQSASTSAILSVGERRWAFPVTLSSLAADQLQSFHLFFFLSSSSPLLSLSSSSPLLVNQMPAPEEEASLTAAWAPVAALNGKLKRF</sequence>
<feature type="compositionally biased region" description="Polar residues" evidence="1">
    <location>
        <begin position="59"/>
        <end position="68"/>
    </location>
</feature>
<protein>
    <submittedName>
        <fullName evidence="2">Uncharacterized protein</fullName>
    </submittedName>
</protein>
<feature type="compositionally biased region" description="Basic residues" evidence="1">
    <location>
        <begin position="34"/>
        <end position="44"/>
    </location>
</feature>
<dbReference type="Proteomes" id="UP001153269">
    <property type="component" value="Unassembled WGS sequence"/>
</dbReference>
<feature type="compositionally biased region" description="Polar residues" evidence="1">
    <location>
        <begin position="1"/>
        <end position="16"/>
    </location>
</feature>
<feature type="compositionally biased region" description="Basic and acidic residues" evidence="1">
    <location>
        <begin position="69"/>
        <end position="82"/>
    </location>
</feature>
<evidence type="ECO:0000256" key="1">
    <source>
        <dbReference type="SAM" id="MobiDB-lite"/>
    </source>
</evidence>
<accession>A0A9N7VHQ1</accession>
<evidence type="ECO:0000313" key="2">
    <source>
        <dbReference type="EMBL" id="CAB1453007.1"/>
    </source>
</evidence>
<evidence type="ECO:0000313" key="3">
    <source>
        <dbReference type="Proteomes" id="UP001153269"/>
    </source>
</evidence>
<name>A0A9N7VHQ1_PLEPL</name>
<dbReference type="AlphaFoldDB" id="A0A9N7VHQ1"/>
<organism evidence="2 3">
    <name type="scientific">Pleuronectes platessa</name>
    <name type="common">European plaice</name>
    <dbReference type="NCBI Taxonomy" id="8262"/>
    <lineage>
        <taxon>Eukaryota</taxon>
        <taxon>Metazoa</taxon>
        <taxon>Chordata</taxon>
        <taxon>Craniata</taxon>
        <taxon>Vertebrata</taxon>
        <taxon>Euteleostomi</taxon>
        <taxon>Actinopterygii</taxon>
        <taxon>Neopterygii</taxon>
        <taxon>Teleostei</taxon>
        <taxon>Neoteleostei</taxon>
        <taxon>Acanthomorphata</taxon>
        <taxon>Carangaria</taxon>
        <taxon>Pleuronectiformes</taxon>
        <taxon>Pleuronectoidei</taxon>
        <taxon>Pleuronectidae</taxon>
        <taxon>Pleuronectes</taxon>
    </lineage>
</organism>
<feature type="region of interest" description="Disordered" evidence="1">
    <location>
        <begin position="1"/>
        <end position="90"/>
    </location>
</feature>
<dbReference type="EMBL" id="CADEAL010004152">
    <property type="protein sequence ID" value="CAB1453007.1"/>
    <property type="molecule type" value="Genomic_DNA"/>
</dbReference>
<comment type="caution">
    <text evidence="2">The sequence shown here is derived from an EMBL/GenBank/DDBJ whole genome shotgun (WGS) entry which is preliminary data.</text>
</comment>
<gene>
    <name evidence="2" type="ORF">PLEPLA_LOCUS40757</name>
</gene>
<keyword evidence="3" id="KW-1185">Reference proteome</keyword>
<feature type="compositionally biased region" description="Basic and acidic residues" evidence="1">
    <location>
        <begin position="17"/>
        <end position="33"/>
    </location>
</feature>
<reference evidence="2" key="1">
    <citation type="submission" date="2020-03" db="EMBL/GenBank/DDBJ databases">
        <authorList>
            <person name="Weist P."/>
        </authorList>
    </citation>
    <scope>NUCLEOTIDE SEQUENCE</scope>
</reference>